<dbReference type="GO" id="GO:0009295">
    <property type="term" value="C:nucleoid"/>
    <property type="evidence" value="ECO:0007669"/>
    <property type="project" value="UniProtKB-SubCell"/>
</dbReference>
<dbReference type="InterPro" id="IPR035644">
    <property type="entry name" value="MraZ_C"/>
</dbReference>
<comment type="similarity">
    <text evidence="1">Belongs to the MraZ family.</text>
</comment>
<dbReference type="InterPro" id="IPR003444">
    <property type="entry name" value="MraZ"/>
</dbReference>
<dbReference type="Proteomes" id="UP000266693">
    <property type="component" value="Unassembled WGS sequence"/>
</dbReference>
<dbReference type="InterPro" id="IPR037914">
    <property type="entry name" value="SpoVT-AbrB_sf"/>
</dbReference>
<dbReference type="EMBL" id="QWLV01000002">
    <property type="protein sequence ID" value="RHW18055.1"/>
    <property type="molecule type" value="Genomic_DNA"/>
</dbReference>
<dbReference type="Gene3D" id="3.40.1550.20">
    <property type="entry name" value="Transcriptional regulator MraZ domain"/>
    <property type="match status" value="1"/>
</dbReference>
<dbReference type="RefSeq" id="WP_118863246.1">
    <property type="nucleotide sequence ID" value="NZ_QWLV01000002.1"/>
</dbReference>
<keyword evidence="1" id="KW-0805">Transcription regulation</keyword>
<keyword evidence="1" id="KW-0804">Transcription</keyword>
<dbReference type="InterPro" id="IPR035642">
    <property type="entry name" value="MraZ_N"/>
</dbReference>
<dbReference type="HAMAP" id="MF_01008">
    <property type="entry name" value="MraZ"/>
    <property type="match status" value="1"/>
</dbReference>
<keyword evidence="1" id="KW-0963">Cytoplasm</keyword>
<dbReference type="GO" id="GO:0003700">
    <property type="term" value="F:DNA-binding transcription factor activity"/>
    <property type="evidence" value="ECO:0007669"/>
    <property type="project" value="UniProtKB-UniRule"/>
</dbReference>
<dbReference type="AlphaFoldDB" id="A0A396S3S2"/>
<keyword evidence="3" id="KW-1185">Reference proteome</keyword>
<dbReference type="InterPro" id="IPR038619">
    <property type="entry name" value="MraZ_sf"/>
</dbReference>
<dbReference type="OrthoDB" id="9807753at2"/>
<keyword evidence="1" id="KW-0238">DNA-binding</keyword>
<evidence type="ECO:0000313" key="2">
    <source>
        <dbReference type="EMBL" id="RHW18055.1"/>
    </source>
</evidence>
<protein>
    <recommendedName>
        <fullName evidence="1">Transcriptional regulator MraZ</fullName>
    </recommendedName>
</protein>
<dbReference type="SUPFAM" id="SSF89447">
    <property type="entry name" value="AbrB/MazE/MraZ-like"/>
    <property type="match status" value="1"/>
</dbReference>
<organism evidence="2 3">
    <name type="scientific">Sphingomonas gilva</name>
    <dbReference type="NCBI Taxonomy" id="2305907"/>
    <lineage>
        <taxon>Bacteria</taxon>
        <taxon>Pseudomonadati</taxon>
        <taxon>Pseudomonadota</taxon>
        <taxon>Alphaproteobacteria</taxon>
        <taxon>Sphingomonadales</taxon>
        <taxon>Sphingomonadaceae</taxon>
        <taxon>Sphingomonas</taxon>
    </lineage>
</organism>
<sequence length="145" mass="16700">MDAKGRVALPLDFRTAIQTNAGQRSVFIARHDSDPCLTGYDKSWQNEYHDRLDAREEALTAAGEPIDYNVKRRFMGGGLAVTFDEAGRFILPDYHRDRANIRGLAFFYGWGRTFDIWDPETLIATAHADPVMRDICEYELQRRKK</sequence>
<dbReference type="CDD" id="cd16321">
    <property type="entry name" value="MraZ_C"/>
    <property type="match status" value="1"/>
</dbReference>
<comment type="caution">
    <text evidence="2">The sequence shown here is derived from an EMBL/GenBank/DDBJ whole genome shotgun (WGS) entry which is preliminary data.</text>
</comment>
<comment type="subunit">
    <text evidence="1">Forms oligomers.</text>
</comment>
<dbReference type="GO" id="GO:0000976">
    <property type="term" value="F:transcription cis-regulatory region binding"/>
    <property type="evidence" value="ECO:0007669"/>
    <property type="project" value="TreeGrafter"/>
</dbReference>
<dbReference type="GO" id="GO:0005737">
    <property type="term" value="C:cytoplasm"/>
    <property type="evidence" value="ECO:0007669"/>
    <property type="project" value="UniProtKB-UniRule"/>
</dbReference>
<reference evidence="2 3" key="1">
    <citation type="submission" date="2018-08" db="EMBL/GenBank/DDBJ databases">
        <title>The multiple taxonomic identification of Sphingomonas gilva.</title>
        <authorList>
            <person name="Zhu D."/>
            <person name="Zheng S."/>
        </authorList>
    </citation>
    <scope>NUCLEOTIDE SEQUENCE [LARGE SCALE GENOMIC DNA]</scope>
    <source>
        <strain evidence="2 3">ZDH117</strain>
    </source>
</reference>
<gene>
    <name evidence="1" type="primary">mraZ</name>
    <name evidence="2" type="ORF">D1610_06050</name>
</gene>
<dbReference type="GO" id="GO:2000143">
    <property type="term" value="P:negative regulation of DNA-templated transcription initiation"/>
    <property type="evidence" value="ECO:0007669"/>
    <property type="project" value="TreeGrafter"/>
</dbReference>
<evidence type="ECO:0000313" key="3">
    <source>
        <dbReference type="Proteomes" id="UP000266693"/>
    </source>
</evidence>
<dbReference type="PANTHER" id="PTHR34701">
    <property type="entry name" value="TRANSCRIPTIONAL REGULATOR MRAZ"/>
    <property type="match status" value="1"/>
</dbReference>
<comment type="subcellular location">
    <subcellularLocation>
        <location evidence="1">Cytoplasm</location>
        <location evidence="1">Nucleoid</location>
    </subcellularLocation>
</comment>
<name>A0A396S3S2_9SPHN</name>
<accession>A0A396S3S2</accession>
<proteinExistence type="inferred from homology"/>
<dbReference type="PANTHER" id="PTHR34701:SF1">
    <property type="entry name" value="TRANSCRIPTIONAL REGULATOR MRAZ"/>
    <property type="match status" value="1"/>
</dbReference>
<dbReference type="CDD" id="cd16320">
    <property type="entry name" value="MraZ_N"/>
    <property type="match status" value="1"/>
</dbReference>
<evidence type="ECO:0000256" key="1">
    <source>
        <dbReference type="HAMAP-Rule" id="MF_01008"/>
    </source>
</evidence>